<dbReference type="EC" id="2.7.7.7" evidence="1"/>
<protein>
    <recommendedName>
        <fullName evidence="1">DNA-directed DNA polymerase</fullName>
        <ecNumber evidence="1">2.7.7.7</ecNumber>
    </recommendedName>
</protein>
<dbReference type="Gene3D" id="1.20.272.10">
    <property type="match status" value="1"/>
</dbReference>
<dbReference type="EMBL" id="QBKN01000002">
    <property type="protein sequence ID" value="PTX52084.1"/>
    <property type="molecule type" value="Genomic_DNA"/>
</dbReference>
<evidence type="ECO:0000256" key="1">
    <source>
        <dbReference type="ARBA" id="ARBA00012417"/>
    </source>
</evidence>
<evidence type="ECO:0000256" key="3">
    <source>
        <dbReference type="ARBA" id="ARBA00022695"/>
    </source>
</evidence>
<reference evidence="8 9" key="1">
    <citation type="submission" date="2018-04" db="EMBL/GenBank/DDBJ databases">
        <title>Genomic Encyclopedia of Archaeal and Bacterial Type Strains, Phase II (KMG-II): from individual species to whole genera.</title>
        <authorList>
            <person name="Goeker M."/>
        </authorList>
    </citation>
    <scope>NUCLEOTIDE SEQUENCE [LARGE SCALE GENOMIC DNA]</scope>
    <source>
        <strain evidence="8 9">DSM 29329</strain>
    </source>
</reference>
<comment type="catalytic activity">
    <reaction evidence="7">
        <text>DNA(n) + a 2'-deoxyribonucleoside 5'-triphosphate = DNA(n+1) + diphosphate</text>
        <dbReference type="Rhea" id="RHEA:22508"/>
        <dbReference type="Rhea" id="RHEA-COMP:17339"/>
        <dbReference type="Rhea" id="RHEA-COMP:17340"/>
        <dbReference type="ChEBI" id="CHEBI:33019"/>
        <dbReference type="ChEBI" id="CHEBI:61560"/>
        <dbReference type="ChEBI" id="CHEBI:173112"/>
        <dbReference type="EC" id="2.7.7.7"/>
    </reaction>
</comment>
<evidence type="ECO:0000256" key="6">
    <source>
        <dbReference type="ARBA" id="ARBA00034754"/>
    </source>
</evidence>
<evidence type="ECO:0000256" key="7">
    <source>
        <dbReference type="ARBA" id="ARBA00049244"/>
    </source>
</evidence>
<evidence type="ECO:0000256" key="5">
    <source>
        <dbReference type="ARBA" id="ARBA00022932"/>
    </source>
</evidence>
<dbReference type="Proteomes" id="UP000244069">
    <property type="component" value="Unassembled WGS sequence"/>
</dbReference>
<dbReference type="NCBIfam" id="TIGR01128">
    <property type="entry name" value="holA"/>
    <property type="match status" value="1"/>
</dbReference>
<evidence type="ECO:0000313" key="9">
    <source>
        <dbReference type="Proteomes" id="UP000244069"/>
    </source>
</evidence>
<dbReference type="PANTHER" id="PTHR34388">
    <property type="entry name" value="DNA POLYMERASE III SUBUNIT DELTA"/>
    <property type="match status" value="1"/>
</dbReference>
<dbReference type="InterPro" id="IPR008921">
    <property type="entry name" value="DNA_pol3_clamp-load_cplx_C"/>
</dbReference>
<dbReference type="InterPro" id="IPR005790">
    <property type="entry name" value="DNA_polIII_delta"/>
</dbReference>
<evidence type="ECO:0000313" key="8">
    <source>
        <dbReference type="EMBL" id="PTX52084.1"/>
    </source>
</evidence>
<dbReference type="GO" id="GO:0003677">
    <property type="term" value="F:DNA binding"/>
    <property type="evidence" value="ECO:0007669"/>
    <property type="project" value="InterPro"/>
</dbReference>
<dbReference type="RefSeq" id="WP_107974556.1">
    <property type="nucleotide sequence ID" value="NZ_BMEZ01000002.1"/>
</dbReference>
<keyword evidence="5" id="KW-0239">DNA-directed DNA polymerase</keyword>
<name>A0A2T6B7P8_9RHOB</name>
<dbReference type="InterPro" id="IPR027417">
    <property type="entry name" value="P-loop_NTPase"/>
</dbReference>
<gene>
    <name evidence="8" type="ORF">C8N44_102129</name>
</gene>
<keyword evidence="9" id="KW-1185">Reference proteome</keyword>
<comment type="caution">
    <text evidence="8">The sequence shown here is derived from an EMBL/GenBank/DDBJ whole genome shotgun (WGS) entry which is preliminary data.</text>
</comment>
<dbReference type="OrthoDB" id="9804983at2"/>
<keyword evidence="4" id="KW-0235">DNA replication</keyword>
<comment type="similarity">
    <text evidence="6">Belongs to the DNA polymerase HolA subunit family.</text>
</comment>
<dbReference type="GO" id="GO:0006261">
    <property type="term" value="P:DNA-templated DNA replication"/>
    <property type="evidence" value="ECO:0007669"/>
    <property type="project" value="TreeGrafter"/>
</dbReference>
<dbReference type="PANTHER" id="PTHR34388:SF1">
    <property type="entry name" value="DNA POLYMERASE III SUBUNIT DELTA"/>
    <property type="match status" value="1"/>
</dbReference>
<sequence>MKLAGRDANAYFRKPDPEAAGLLIFGEDTMRVAMRRQEVVAALIGPEGETEMRLTRMSGAELRKEPAMLLDAVKATGFFPGPRVALVEETTDGLSKTFDAALKDWKPGDAQIVATAGQLNARSALRKLFEGSRQAYAAGLYNDPPGREEIEAELKRAGIADVGRDAMQALEGLARALTPGDFRQTLEKIALYKYEDTTPLTPDEVELNAPASIEAEMDEIFHVLAEGRTAEIDPVMQRLEAQGVAPVTLLIMGMRHFRTLYTVASAPGGAREGINRVRPPVFGPRRDRMMRQAQDWRTDRLEDALDHLMETDLRLRSAGQRAPAMALVERCFVRLAHLAQRR</sequence>
<evidence type="ECO:0000256" key="4">
    <source>
        <dbReference type="ARBA" id="ARBA00022705"/>
    </source>
</evidence>
<accession>A0A2T6B7P8</accession>
<evidence type="ECO:0000256" key="2">
    <source>
        <dbReference type="ARBA" id="ARBA00022679"/>
    </source>
</evidence>
<keyword evidence="3" id="KW-0548">Nucleotidyltransferase</keyword>
<dbReference type="Gene3D" id="3.40.50.300">
    <property type="entry name" value="P-loop containing nucleotide triphosphate hydrolases"/>
    <property type="match status" value="1"/>
</dbReference>
<keyword evidence="2" id="KW-0808">Transferase</keyword>
<organism evidence="8 9">
    <name type="scientific">Allosediminivita pacifica</name>
    <dbReference type="NCBI Taxonomy" id="1267769"/>
    <lineage>
        <taxon>Bacteria</taxon>
        <taxon>Pseudomonadati</taxon>
        <taxon>Pseudomonadota</taxon>
        <taxon>Alphaproteobacteria</taxon>
        <taxon>Rhodobacterales</taxon>
        <taxon>Paracoccaceae</taxon>
        <taxon>Allosediminivita</taxon>
    </lineage>
</organism>
<dbReference type="AlphaFoldDB" id="A0A2T6B7P8"/>
<dbReference type="GO" id="GO:0009360">
    <property type="term" value="C:DNA polymerase III complex"/>
    <property type="evidence" value="ECO:0007669"/>
    <property type="project" value="TreeGrafter"/>
</dbReference>
<dbReference type="SUPFAM" id="SSF48019">
    <property type="entry name" value="post-AAA+ oligomerization domain-like"/>
    <property type="match status" value="1"/>
</dbReference>
<dbReference type="GO" id="GO:0003887">
    <property type="term" value="F:DNA-directed DNA polymerase activity"/>
    <property type="evidence" value="ECO:0007669"/>
    <property type="project" value="UniProtKB-KW"/>
</dbReference>
<proteinExistence type="inferred from homology"/>